<organism evidence="1 2">
    <name type="scientific">Haemophilus haemolyticus</name>
    <dbReference type="NCBI Taxonomy" id="726"/>
    <lineage>
        <taxon>Bacteria</taxon>
        <taxon>Pseudomonadati</taxon>
        <taxon>Pseudomonadota</taxon>
        <taxon>Gammaproteobacteria</taxon>
        <taxon>Pasteurellales</taxon>
        <taxon>Pasteurellaceae</taxon>
        <taxon>Haemophilus</taxon>
    </lineage>
</organism>
<evidence type="ECO:0000313" key="1">
    <source>
        <dbReference type="EMBL" id="TPH01581.1"/>
    </source>
</evidence>
<dbReference type="RefSeq" id="WP_140578025.1">
    <property type="nucleotide sequence ID" value="NZ_SDPI01000003.1"/>
</dbReference>
<comment type="caution">
    <text evidence="1">The sequence shown here is derived from an EMBL/GenBank/DDBJ whole genome shotgun (WGS) entry which is preliminary data.</text>
</comment>
<dbReference type="EMBL" id="SDPI01000003">
    <property type="protein sequence ID" value="TPH01581.1"/>
    <property type="molecule type" value="Genomic_DNA"/>
</dbReference>
<name>A0A502JWQ8_HAEHA</name>
<evidence type="ECO:0000313" key="2">
    <source>
        <dbReference type="Proteomes" id="UP000318695"/>
    </source>
</evidence>
<protein>
    <submittedName>
        <fullName evidence="1">Uncharacterized protein</fullName>
    </submittedName>
</protein>
<reference evidence="1 2" key="1">
    <citation type="submission" date="2019-01" db="EMBL/GenBank/DDBJ databases">
        <title>Comparative genomic analysis identifies haemin-independent Haemophilus haemolyticus: a formal re-classification of Haemophilus intermedius.</title>
        <authorList>
            <person name="Harris T.M."/>
            <person name="Price E.P."/>
            <person name="Sarovich D.S."/>
            <person name="Norskov-Lauritsen N."/>
            <person name="Beissbarth J."/>
            <person name="Chang A.B."/>
            <person name="Smith-Vaughan H.C."/>
        </authorList>
    </citation>
    <scope>NUCLEOTIDE SEQUENCE [LARGE SCALE GENOMIC DNA]</scope>
    <source>
        <strain evidence="1 2">CCUG 30218</strain>
    </source>
</reference>
<dbReference type="AlphaFoldDB" id="A0A502JWQ8"/>
<sequence>MTQPNEINIKIPLHKFQTLMLCYVSETLNKNGKSVLICVKDVKEYWLILNGYTRECIEHNVKSYVNDNGYLLKSDYFKDDLTAWSELADWINENRSSTSTTATTAKPLVPVLPVVNLGKQK</sequence>
<dbReference type="Proteomes" id="UP000318695">
    <property type="component" value="Unassembled WGS sequence"/>
</dbReference>
<proteinExistence type="predicted"/>
<accession>A0A502JWQ8</accession>
<gene>
    <name evidence="1" type="ORF">EUX54_01630</name>
</gene>